<evidence type="ECO:0000256" key="1">
    <source>
        <dbReference type="SAM" id="Phobius"/>
    </source>
</evidence>
<gene>
    <name evidence="2" type="ORF">M407DRAFT_246650</name>
</gene>
<keyword evidence="3" id="KW-1185">Reference proteome</keyword>
<name>A0A0C3K8L6_9AGAM</name>
<sequence length="65" mass="7332">MQNYKQFIRSFWAAIFVHAPRRLLALVGILFHIRFTVIAIVHALVVSLIVAVIVIVGCLLDSSRD</sequence>
<evidence type="ECO:0000313" key="3">
    <source>
        <dbReference type="Proteomes" id="UP000054248"/>
    </source>
</evidence>
<feature type="transmembrane region" description="Helical" evidence="1">
    <location>
        <begin position="12"/>
        <end position="33"/>
    </location>
</feature>
<reference evidence="2 3" key="1">
    <citation type="submission" date="2014-04" db="EMBL/GenBank/DDBJ databases">
        <authorList>
            <consortium name="DOE Joint Genome Institute"/>
            <person name="Kuo A."/>
            <person name="Girlanda M."/>
            <person name="Perotto S."/>
            <person name="Kohler A."/>
            <person name="Nagy L.G."/>
            <person name="Floudas D."/>
            <person name="Copeland A."/>
            <person name="Barry K.W."/>
            <person name="Cichocki N."/>
            <person name="Veneault-Fourrey C."/>
            <person name="LaButti K."/>
            <person name="Lindquist E.A."/>
            <person name="Lipzen A."/>
            <person name="Lundell T."/>
            <person name="Morin E."/>
            <person name="Murat C."/>
            <person name="Sun H."/>
            <person name="Tunlid A."/>
            <person name="Henrissat B."/>
            <person name="Grigoriev I.V."/>
            <person name="Hibbett D.S."/>
            <person name="Martin F."/>
            <person name="Nordberg H.P."/>
            <person name="Cantor M.N."/>
            <person name="Hua S.X."/>
        </authorList>
    </citation>
    <scope>NUCLEOTIDE SEQUENCE [LARGE SCALE GENOMIC DNA]</scope>
    <source>
        <strain evidence="2 3">MUT 4182</strain>
    </source>
</reference>
<keyword evidence="1" id="KW-0812">Transmembrane</keyword>
<reference evidence="3" key="2">
    <citation type="submission" date="2015-01" db="EMBL/GenBank/DDBJ databases">
        <title>Evolutionary Origins and Diversification of the Mycorrhizal Mutualists.</title>
        <authorList>
            <consortium name="DOE Joint Genome Institute"/>
            <consortium name="Mycorrhizal Genomics Consortium"/>
            <person name="Kohler A."/>
            <person name="Kuo A."/>
            <person name="Nagy L.G."/>
            <person name="Floudas D."/>
            <person name="Copeland A."/>
            <person name="Barry K.W."/>
            <person name="Cichocki N."/>
            <person name="Veneault-Fourrey C."/>
            <person name="LaButti K."/>
            <person name="Lindquist E.A."/>
            <person name="Lipzen A."/>
            <person name="Lundell T."/>
            <person name="Morin E."/>
            <person name="Murat C."/>
            <person name="Riley R."/>
            <person name="Ohm R."/>
            <person name="Sun H."/>
            <person name="Tunlid A."/>
            <person name="Henrissat B."/>
            <person name="Grigoriev I.V."/>
            <person name="Hibbett D.S."/>
            <person name="Martin F."/>
        </authorList>
    </citation>
    <scope>NUCLEOTIDE SEQUENCE [LARGE SCALE GENOMIC DNA]</scope>
    <source>
        <strain evidence="3">MUT 4182</strain>
    </source>
</reference>
<organism evidence="2 3">
    <name type="scientific">Tulasnella calospora MUT 4182</name>
    <dbReference type="NCBI Taxonomy" id="1051891"/>
    <lineage>
        <taxon>Eukaryota</taxon>
        <taxon>Fungi</taxon>
        <taxon>Dikarya</taxon>
        <taxon>Basidiomycota</taxon>
        <taxon>Agaricomycotina</taxon>
        <taxon>Agaricomycetes</taxon>
        <taxon>Cantharellales</taxon>
        <taxon>Tulasnellaceae</taxon>
        <taxon>Tulasnella</taxon>
    </lineage>
</organism>
<evidence type="ECO:0000313" key="2">
    <source>
        <dbReference type="EMBL" id="KIO17783.1"/>
    </source>
</evidence>
<keyword evidence="1" id="KW-1133">Transmembrane helix</keyword>
<proteinExistence type="predicted"/>
<dbReference type="AlphaFoldDB" id="A0A0C3K8L6"/>
<dbReference type="HOGENOM" id="CLU_2851385_0_0_1"/>
<feature type="transmembrane region" description="Helical" evidence="1">
    <location>
        <begin position="39"/>
        <end position="60"/>
    </location>
</feature>
<accession>A0A0C3K8L6</accession>
<keyword evidence="1" id="KW-0472">Membrane</keyword>
<dbReference type="Proteomes" id="UP000054248">
    <property type="component" value="Unassembled WGS sequence"/>
</dbReference>
<dbReference type="EMBL" id="KN823344">
    <property type="protein sequence ID" value="KIO17783.1"/>
    <property type="molecule type" value="Genomic_DNA"/>
</dbReference>
<protein>
    <submittedName>
        <fullName evidence="2">Uncharacterized protein</fullName>
    </submittedName>
</protein>